<comment type="caution">
    <text evidence="2">The sequence shown here is derived from an EMBL/GenBank/DDBJ whole genome shotgun (WGS) entry which is preliminary data.</text>
</comment>
<accession>A0A367XQA5</accession>
<dbReference type="STRING" id="5486.A0A367XQA5"/>
<gene>
    <name evidence="2" type="ORF">Cantr_05680</name>
</gene>
<dbReference type="GO" id="GO:0005643">
    <property type="term" value="C:nuclear pore"/>
    <property type="evidence" value="ECO:0007669"/>
    <property type="project" value="InterPro"/>
</dbReference>
<dbReference type="InterPro" id="IPR036903">
    <property type="entry name" value="Nup98_auto-Pept-S59_dom_sf"/>
</dbReference>
<dbReference type="AlphaFoldDB" id="A0A367XQA5"/>
<evidence type="ECO:0000313" key="2">
    <source>
        <dbReference type="EMBL" id="RCK55589.1"/>
    </source>
</evidence>
<dbReference type="Pfam" id="PF04096">
    <property type="entry name" value="Nucleoporin2"/>
    <property type="match status" value="1"/>
</dbReference>
<protein>
    <recommendedName>
        <fullName evidence="1">Peptidase S59 domain-containing protein</fullName>
    </recommendedName>
</protein>
<dbReference type="InterPro" id="IPR007230">
    <property type="entry name" value="Nup98_auto-Pept-S59_dom"/>
</dbReference>
<keyword evidence="3" id="KW-1185">Reference proteome</keyword>
<dbReference type="SUPFAM" id="SSF82215">
    <property type="entry name" value="C-terminal autoproteolytic domain of nucleoporin nup98"/>
    <property type="match status" value="1"/>
</dbReference>
<dbReference type="EMBL" id="QLNQ01000029">
    <property type="protein sequence ID" value="RCK55589.1"/>
    <property type="molecule type" value="Genomic_DNA"/>
</dbReference>
<feature type="domain" description="Peptidase S59" evidence="1">
    <location>
        <begin position="1"/>
        <end position="101"/>
    </location>
</feature>
<dbReference type="GO" id="GO:0017056">
    <property type="term" value="F:structural constituent of nuclear pore"/>
    <property type="evidence" value="ECO:0007669"/>
    <property type="project" value="InterPro"/>
</dbReference>
<dbReference type="OrthoDB" id="3797628at2759"/>
<dbReference type="PROSITE" id="PS51434">
    <property type="entry name" value="NUP_C"/>
    <property type="match status" value="1"/>
</dbReference>
<reference evidence="2 3" key="1">
    <citation type="submission" date="2018-06" db="EMBL/GenBank/DDBJ databases">
        <title>Whole genome sequencing of Candida tropicalis (genome annotated by CSBL at Korea University).</title>
        <authorList>
            <person name="Ahn J."/>
        </authorList>
    </citation>
    <scope>NUCLEOTIDE SEQUENCE [LARGE SCALE GENOMIC DNA]</scope>
    <source>
        <strain evidence="2 3">ATCC 20962</strain>
    </source>
</reference>
<evidence type="ECO:0000313" key="3">
    <source>
        <dbReference type="Proteomes" id="UP000253472"/>
    </source>
</evidence>
<sequence>MSIDELSSLDNFIVGRVGCGQVAYNYPVDLSQVYLDAQKQGIPLEKELFGKVIEIGPRVVVTYKDHPNTPAMGFGLNVPATITLEGIKPKDPCPSKTISIS</sequence>
<proteinExistence type="predicted"/>
<dbReference type="Gene3D" id="3.30.1610.10">
    <property type="entry name" value="Peptidase S59, nucleoporin"/>
    <property type="match status" value="1"/>
</dbReference>
<dbReference type="Proteomes" id="UP000253472">
    <property type="component" value="Unassembled WGS sequence"/>
</dbReference>
<organism evidence="2 3">
    <name type="scientific">Candida viswanathii</name>
    <dbReference type="NCBI Taxonomy" id="5486"/>
    <lineage>
        <taxon>Eukaryota</taxon>
        <taxon>Fungi</taxon>
        <taxon>Dikarya</taxon>
        <taxon>Ascomycota</taxon>
        <taxon>Saccharomycotina</taxon>
        <taxon>Pichiomycetes</taxon>
        <taxon>Debaryomycetaceae</taxon>
        <taxon>Candida/Lodderomyces clade</taxon>
        <taxon>Candida</taxon>
    </lineage>
</organism>
<name>A0A367XQA5_9ASCO</name>
<evidence type="ECO:0000259" key="1">
    <source>
        <dbReference type="PROSITE" id="PS51434"/>
    </source>
</evidence>